<dbReference type="EMBL" id="ADLE01000018">
    <property type="protein sequence ID" value="EJZ62160.1"/>
    <property type="molecule type" value="Genomic_DNA"/>
</dbReference>
<dbReference type="RefSeq" id="WP_008863214.1">
    <property type="nucleotide sequence ID" value="NZ_CAXSYG010000001.1"/>
</dbReference>
<name>K0XDX6_9BACT</name>
<dbReference type="Proteomes" id="UP000006044">
    <property type="component" value="Unassembled WGS sequence"/>
</dbReference>
<proteinExistence type="predicted"/>
<gene>
    <name evidence="1" type="ORF">HMPREF9448_02843</name>
</gene>
<dbReference type="HOGENOM" id="CLU_2217861_0_0_10"/>
<protein>
    <submittedName>
        <fullName evidence="1">Uncharacterized protein</fullName>
    </submittedName>
</protein>
<reference evidence="1 2" key="1">
    <citation type="submission" date="2012-08" db="EMBL/GenBank/DDBJ databases">
        <title>The Genome Sequence of Barnesiella intestinihominis YIT 11860.</title>
        <authorList>
            <consortium name="The Broad Institute Genome Sequencing Platform"/>
            <person name="Earl A."/>
            <person name="Ward D."/>
            <person name="Feldgarden M."/>
            <person name="Gevers D."/>
            <person name="Morotomi M."/>
            <person name="Walker B."/>
            <person name="Young S.K."/>
            <person name="Zeng Q."/>
            <person name="Gargeya S."/>
            <person name="Fitzgerald M."/>
            <person name="Haas B."/>
            <person name="Abouelleil A."/>
            <person name="Alvarado L."/>
            <person name="Arachchi H.M."/>
            <person name="Berlin A.M."/>
            <person name="Chapman S.B."/>
            <person name="Goldberg J."/>
            <person name="Griggs A."/>
            <person name="Gujja S."/>
            <person name="Hansen M."/>
            <person name="Howarth C."/>
            <person name="Imamovic A."/>
            <person name="Larimer J."/>
            <person name="McCowen C."/>
            <person name="Montmayeur A."/>
            <person name="Murphy C."/>
            <person name="Neiman D."/>
            <person name="Pearson M."/>
            <person name="Priest M."/>
            <person name="Roberts A."/>
            <person name="Saif S."/>
            <person name="Shea T."/>
            <person name="Sisk P."/>
            <person name="Sykes S."/>
            <person name="Wortman J."/>
            <person name="Nusbaum C."/>
            <person name="Birren B."/>
        </authorList>
    </citation>
    <scope>NUCLEOTIDE SEQUENCE [LARGE SCALE GENOMIC DNA]</scope>
    <source>
        <strain evidence="1 2">YIT 11860</strain>
    </source>
</reference>
<accession>K0XDX6</accession>
<organism evidence="1 2">
    <name type="scientific">Barnesiella intestinihominis YIT 11860</name>
    <dbReference type="NCBI Taxonomy" id="742726"/>
    <lineage>
        <taxon>Bacteria</taxon>
        <taxon>Pseudomonadati</taxon>
        <taxon>Bacteroidota</taxon>
        <taxon>Bacteroidia</taxon>
        <taxon>Bacteroidales</taxon>
        <taxon>Barnesiellaceae</taxon>
        <taxon>Barnesiella</taxon>
    </lineage>
</organism>
<evidence type="ECO:0000313" key="1">
    <source>
        <dbReference type="EMBL" id="EJZ62160.1"/>
    </source>
</evidence>
<dbReference type="OrthoDB" id="1093108at2"/>
<dbReference type="AlphaFoldDB" id="K0XDX6"/>
<keyword evidence="2" id="KW-1185">Reference proteome</keyword>
<sequence length="106" mass="12138">MRTIEWEAPALASLAAAHWLVAYERENSPRKRVRYENEIEFDGVAYMLMCEIELVEREHKAVSMMCGIEPQYADMPVRIIGNMGKAIGEILPVLNNFLDSYGVIYV</sequence>
<comment type="caution">
    <text evidence="1">The sequence shown here is derived from an EMBL/GenBank/DDBJ whole genome shotgun (WGS) entry which is preliminary data.</text>
</comment>
<evidence type="ECO:0000313" key="2">
    <source>
        <dbReference type="Proteomes" id="UP000006044"/>
    </source>
</evidence>
<dbReference type="GeneID" id="77850010"/>